<reference evidence="1" key="1">
    <citation type="submission" date="2022-10" db="EMBL/GenBank/DDBJ databases">
        <title>Complete genome sequence of Capnocytophaga ochracea KCOM 2812 isolated from actinomycosis lesion.</title>
        <authorList>
            <person name="Kook J.-K."/>
            <person name="Park S.-N."/>
            <person name="Lim Y.K."/>
        </authorList>
    </citation>
    <scope>NUCLEOTIDE SEQUENCE</scope>
    <source>
        <strain evidence="1">KCOM 28121</strain>
    </source>
</reference>
<evidence type="ECO:0000313" key="2">
    <source>
        <dbReference type="Proteomes" id="UP001163262"/>
    </source>
</evidence>
<dbReference type="AlphaFoldDB" id="A0AA47A1U6"/>
<gene>
    <name evidence="1" type="ORF">OL231_03005</name>
</gene>
<accession>A0AA47A1U6</accession>
<proteinExistence type="predicted"/>
<dbReference type="EMBL" id="CP110230">
    <property type="protein sequence ID" value="UZD41530.1"/>
    <property type="molecule type" value="Genomic_DNA"/>
</dbReference>
<name>A0AA47A1U6_CAPOC</name>
<sequence length="131" mass="15368">MSKKKVKPVEEEDSVERKYFYPLFSFKHLQTSVSYKNSNDSKFFVDFLERLHKLSVLGWEEIRKSQHHGFGMEKISIDKIKPQCPSFITPDIKELHVFRATGNNKVFIGLQQGNVFHVIFIEADFGDVYNH</sequence>
<dbReference type="Proteomes" id="UP001163262">
    <property type="component" value="Chromosome"/>
</dbReference>
<dbReference type="RefSeq" id="WP_264860754.1">
    <property type="nucleotide sequence ID" value="NZ_CP110230.1"/>
</dbReference>
<evidence type="ECO:0000313" key="1">
    <source>
        <dbReference type="EMBL" id="UZD41530.1"/>
    </source>
</evidence>
<organism evidence="1 2">
    <name type="scientific">Capnocytophaga ochracea</name>
    <dbReference type="NCBI Taxonomy" id="1018"/>
    <lineage>
        <taxon>Bacteria</taxon>
        <taxon>Pseudomonadati</taxon>
        <taxon>Bacteroidota</taxon>
        <taxon>Flavobacteriia</taxon>
        <taxon>Flavobacteriales</taxon>
        <taxon>Flavobacteriaceae</taxon>
        <taxon>Capnocytophaga</taxon>
    </lineage>
</organism>
<protein>
    <submittedName>
        <fullName evidence="1">Uncharacterized protein</fullName>
    </submittedName>
</protein>